<sequence>MNATSRRHGARRTAARGFSLLELLVAFAIMAISLGVLYRATGSSVRSVGDLDVRQQAMSLVESTLNRVDGVPPAGLAQSGVVAGIAWSLQSRPYESGVASPQAPKLHEVQAMVSWIERGEHKEIVLTTIRPELGPRKPGA</sequence>
<name>A0A645HRZ0_9ZZZZ</name>
<keyword evidence="1" id="KW-0472">Membrane</keyword>
<accession>A0A645HRZ0</accession>
<dbReference type="AlphaFoldDB" id="A0A645HRZ0"/>
<comment type="caution">
    <text evidence="2">The sequence shown here is derived from an EMBL/GenBank/DDBJ whole genome shotgun (WGS) entry which is preliminary data.</text>
</comment>
<reference evidence="2" key="1">
    <citation type="submission" date="2019-08" db="EMBL/GenBank/DDBJ databases">
        <authorList>
            <person name="Kucharzyk K."/>
            <person name="Murdoch R.W."/>
            <person name="Higgins S."/>
            <person name="Loffler F."/>
        </authorList>
    </citation>
    <scope>NUCLEOTIDE SEQUENCE</scope>
</reference>
<evidence type="ECO:0000256" key="1">
    <source>
        <dbReference type="SAM" id="Phobius"/>
    </source>
</evidence>
<protein>
    <recommendedName>
        <fullName evidence="3">Type II secretion system protein I</fullName>
    </recommendedName>
</protein>
<organism evidence="2">
    <name type="scientific">bioreactor metagenome</name>
    <dbReference type="NCBI Taxonomy" id="1076179"/>
    <lineage>
        <taxon>unclassified sequences</taxon>
        <taxon>metagenomes</taxon>
        <taxon>ecological metagenomes</taxon>
    </lineage>
</organism>
<keyword evidence="1" id="KW-1133">Transmembrane helix</keyword>
<dbReference type="EMBL" id="VSSQ01094414">
    <property type="protein sequence ID" value="MPN38904.1"/>
    <property type="molecule type" value="Genomic_DNA"/>
</dbReference>
<dbReference type="Pfam" id="PF07963">
    <property type="entry name" value="N_methyl"/>
    <property type="match status" value="1"/>
</dbReference>
<evidence type="ECO:0000313" key="2">
    <source>
        <dbReference type="EMBL" id="MPN38904.1"/>
    </source>
</evidence>
<proteinExistence type="predicted"/>
<dbReference type="NCBIfam" id="TIGR02532">
    <property type="entry name" value="IV_pilin_GFxxxE"/>
    <property type="match status" value="1"/>
</dbReference>
<feature type="transmembrane region" description="Helical" evidence="1">
    <location>
        <begin position="20"/>
        <end position="38"/>
    </location>
</feature>
<gene>
    <name evidence="2" type="ORF">SDC9_186429</name>
</gene>
<dbReference type="InterPro" id="IPR012902">
    <property type="entry name" value="N_methyl_site"/>
</dbReference>
<keyword evidence="1" id="KW-0812">Transmembrane</keyword>
<evidence type="ECO:0008006" key="3">
    <source>
        <dbReference type="Google" id="ProtNLM"/>
    </source>
</evidence>